<dbReference type="AlphaFoldDB" id="A0A5C8US62"/>
<comment type="similarity">
    <text evidence="7">Belongs to the drug/metabolite transporter (DMT) superfamily. Small multidrug resistance (SMR) (TC 2.A.7.1) family.</text>
</comment>
<accession>A0A5C8US62</accession>
<feature type="transmembrane region" description="Helical" evidence="8">
    <location>
        <begin position="59"/>
        <end position="80"/>
    </location>
</feature>
<dbReference type="InterPro" id="IPR045324">
    <property type="entry name" value="Small_multidrug_res"/>
</dbReference>
<proteinExistence type="inferred from homology"/>
<dbReference type="GO" id="GO:0005886">
    <property type="term" value="C:plasma membrane"/>
    <property type="evidence" value="ECO:0007669"/>
    <property type="project" value="UniProtKB-SubCell"/>
</dbReference>
<evidence type="ECO:0000256" key="4">
    <source>
        <dbReference type="ARBA" id="ARBA00022692"/>
    </source>
</evidence>
<dbReference type="PANTHER" id="PTHR30561">
    <property type="entry name" value="SMR FAMILY PROTON-DEPENDENT DRUG EFFLUX TRANSPORTER SUGE"/>
    <property type="match status" value="1"/>
</dbReference>
<keyword evidence="3" id="KW-1003">Cell membrane</keyword>
<evidence type="ECO:0000256" key="3">
    <source>
        <dbReference type="ARBA" id="ARBA00022475"/>
    </source>
</evidence>
<keyword evidence="5 8" id="KW-1133">Transmembrane helix</keyword>
<evidence type="ECO:0000256" key="5">
    <source>
        <dbReference type="ARBA" id="ARBA00022989"/>
    </source>
</evidence>
<reference evidence="9 10" key="1">
    <citation type="submission" date="2019-08" db="EMBL/GenBank/DDBJ databases">
        <title>Bacterial whole genome sequence for Glaciihabitans sp. CHu50b-6-2.</title>
        <authorList>
            <person name="Jin L."/>
        </authorList>
    </citation>
    <scope>NUCLEOTIDE SEQUENCE [LARGE SCALE GENOMIC DNA]</scope>
    <source>
        <strain evidence="9 10">CHu50b-6-2</strain>
    </source>
</reference>
<dbReference type="RefSeq" id="WP_147782952.1">
    <property type="nucleotide sequence ID" value="NZ_VRMG01000005.1"/>
</dbReference>
<evidence type="ECO:0000256" key="7">
    <source>
        <dbReference type="RuleBase" id="RU003942"/>
    </source>
</evidence>
<protein>
    <submittedName>
        <fullName evidence="9">QacE family quaternary ammonium compound efflux SMR transporter</fullName>
    </submittedName>
</protein>
<dbReference type="SUPFAM" id="SSF103481">
    <property type="entry name" value="Multidrug resistance efflux transporter EmrE"/>
    <property type="match status" value="1"/>
</dbReference>
<evidence type="ECO:0000313" key="9">
    <source>
        <dbReference type="EMBL" id="TXN31365.1"/>
    </source>
</evidence>
<dbReference type="EMBL" id="VRMG01000005">
    <property type="protein sequence ID" value="TXN31365.1"/>
    <property type="molecule type" value="Genomic_DNA"/>
</dbReference>
<keyword evidence="4 7" id="KW-0812">Transmembrane</keyword>
<organism evidence="9 10">
    <name type="scientific">Lacisediminihabitans profunda</name>
    <dbReference type="NCBI Taxonomy" id="2594790"/>
    <lineage>
        <taxon>Bacteria</taxon>
        <taxon>Bacillati</taxon>
        <taxon>Actinomycetota</taxon>
        <taxon>Actinomycetes</taxon>
        <taxon>Micrococcales</taxon>
        <taxon>Microbacteriaceae</taxon>
        <taxon>Lacisediminihabitans</taxon>
    </lineage>
</organism>
<keyword evidence="2" id="KW-0813">Transport</keyword>
<dbReference type="InterPro" id="IPR000390">
    <property type="entry name" value="Small_drug/metabolite_transptr"/>
</dbReference>
<dbReference type="Proteomes" id="UP000321379">
    <property type="component" value="Unassembled WGS sequence"/>
</dbReference>
<comment type="subcellular location">
    <subcellularLocation>
        <location evidence="1 7">Cell membrane</location>
        <topology evidence="1 7">Multi-pass membrane protein</topology>
    </subcellularLocation>
</comment>
<dbReference type="GO" id="GO:0022857">
    <property type="term" value="F:transmembrane transporter activity"/>
    <property type="evidence" value="ECO:0007669"/>
    <property type="project" value="InterPro"/>
</dbReference>
<evidence type="ECO:0000256" key="8">
    <source>
        <dbReference type="SAM" id="Phobius"/>
    </source>
</evidence>
<keyword evidence="10" id="KW-1185">Reference proteome</keyword>
<evidence type="ECO:0000256" key="6">
    <source>
        <dbReference type="ARBA" id="ARBA00023136"/>
    </source>
</evidence>
<feature type="transmembrane region" description="Helical" evidence="8">
    <location>
        <begin position="31"/>
        <end position="52"/>
    </location>
</feature>
<dbReference type="Pfam" id="PF00893">
    <property type="entry name" value="Multi_Drug_Res"/>
    <property type="match status" value="1"/>
</dbReference>
<evidence type="ECO:0000256" key="2">
    <source>
        <dbReference type="ARBA" id="ARBA00022448"/>
    </source>
</evidence>
<keyword evidence="6 8" id="KW-0472">Membrane</keyword>
<feature type="transmembrane region" description="Helical" evidence="8">
    <location>
        <begin position="86"/>
        <end position="105"/>
    </location>
</feature>
<evidence type="ECO:0000256" key="1">
    <source>
        <dbReference type="ARBA" id="ARBA00004651"/>
    </source>
</evidence>
<dbReference type="InterPro" id="IPR037185">
    <property type="entry name" value="EmrE-like"/>
</dbReference>
<comment type="caution">
    <text evidence="9">The sequence shown here is derived from an EMBL/GenBank/DDBJ whole genome shotgun (WGS) entry which is preliminary data.</text>
</comment>
<dbReference type="PANTHER" id="PTHR30561:SF1">
    <property type="entry name" value="MULTIDRUG TRANSPORTER EMRE"/>
    <property type="match status" value="1"/>
</dbReference>
<name>A0A5C8US62_9MICO</name>
<gene>
    <name evidence="9" type="ORF">FVP33_07340</name>
</gene>
<evidence type="ECO:0000313" key="10">
    <source>
        <dbReference type="Proteomes" id="UP000321379"/>
    </source>
</evidence>
<dbReference type="Gene3D" id="1.10.3730.20">
    <property type="match status" value="1"/>
</dbReference>
<sequence>MGYLFLAGAIVAEVIGTTALRFTAGEGNKVVPYIVVVVGYVAAFSLLSLSLGAGVPLGIAYAIWAAIGVVLVVLISWLLFNESLTLVQIGGVLLVVGGVTMLELGGRH</sequence>